<dbReference type="PANTHER" id="PTHR12001">
    <property type="entry name" value="GERANYLGERANYL PYROPHOSPHATE SYNTHASE"/>
    <property type="match status" value="1"/>
</dbReference>
<evidence type="ECO:0000313" key="8">
    <source>
        <dbReference type="Proteomes" id="UP000629365"/>
    </source>
</evidence>
<evidence type="ECO:0000256" key="1">
    <source>
        <dbReference type="ARBA" id="ARBA00001946"/>
    </source>
</evidence>
<evidence type="ECO:0000256" key="3">
    <source>
        <dbReference type="ARBA" id="ARBA00022679"/>
    </source>
</evidence>
<dbReference type="Proteomes" id="UP000629365">
    <property type="component" value="Unassembled WGS sequence"/>
</dbReference>
<dbReference type="Gene3D" id="1.10.600.10">
    <property type="entry name" value="Farnesyl Diphosphate Synthase"/>
    <property type="match status" value="1"/>
</dbReference>
<protein>
    <submittedName>
        <fullName evidence="7">Geranylgeranyl pyrophosphate synthase</fullName>
    </submittedName>
</protein>
<proteinExistence type="inferred from homology"/>
<keyword evidence="4" id="KW-0479">Metal-binding</keyword>
<name>A0ABQ1RG09_9MICO</name>
<dbReference type="PROSITE" id="PS00444">
    <property type="entry name" value="POLYPRENYL_SYNTHASE_2"/>
    <property type="match status" value="1"/>
</dbReference>
<dbReference type="InterPro" id="IPR008949">
    <property type="entry name" value="Isoprenoid_synthase_dom_sf"/>
</dbReference>
<keyword evidence="8" id="KW-1185">Reference proteome</keyword>
<sequence length="354" mass="38819">MRDSAVGVDDVTAAFDTRLTELVARRKEHSRAFSTPYAQLWNALERMALGGKKVRPRLLLDAYRALGGTDERAAVDAACAIELLHVALVIHDDVIDRDLVRRGEMNITGRFASEALLRGASRREAHAWGEASSLLAGDLMLTLAHSVLAGIDVDESRRRTVLDIFDETVFESAAGEHHDVWLSLQLESATSEDVLAMVDQKTAAYSFQAPLTLAAVLAGAPSRVVDELTVIARRIGVIYQLRDDVLGVFGDERETGKSTFGDLREGKETLLISYARSDAAWATVAPYFGDDEMGASEAESLRRVIEESGALLFVESLISERCDEVHRLIRESHLPTAMIHQLVDLVSTCDARTS</sequence>
<dbReference type="InterPro" id="IPR000092">
    <property type="entry name" value="Polyprenyl_synt"/>
</dbReference>
<evidence type="ECO:0000256" key="4">
    <source>
        <dbReference type="ARBA" id="ARBA00022723"/>
    </source>
</evidence>
<keyword evidence="5" id="KW-0460">Magnesium</keyword>
<dbReference type="PANTHER" id="PTHR12001:SF85">
    <property type="entry name" value="SHORT CHAIN ISOPRENYL DIPHOSPHATE SYNTHASE"/>
    <property type="match status" value="1"/>
</dbReference>
<evidence type="ECO:0000313" key="7">
    <source>
        <dbReference type="EMBL" id="GGD66719.1"/>
    </source>
</evidence>
<comment type="caution">
    <text evidence="7">The sequence shown here is derived from an EMBL/GenBank/DDBJ whole genome shotgun (WGS) entry which is preliminary data.</text>
</comment>
<dbReference type="CDD" id="cd00685">
    <property type="entry name" value="Trans_IPPS_HT"/>
    <property type="match status" value="1"/>
</dbReference>
<dbReference type="SFLD" id="SFLDS00005">
    <property type="entry name" value="Isoprenoid_Synthase_Type_I"/>
    <property type="match status" value="1"/>
</dbReference>
<dbReference type="InterPro" id="IPR033749">
    <property type="entry name" value="Polyprenyl_synt_CS"/>
</dbReference>
<evidence type="ECO:0000256" key="5">
    <source>
        <dbReference type="ARBA" id="ARBA00022842"/>
    </source>
</evidence>
<comment type="similarity">
    <text evidence="2 6">Belongs to the FPP/GGPP synthase family.</text>
</comment>
<organism evidence="7 8">
    <name type="scientific">Microbacterium murale</name>
    <dbReference type="NCBI Taxonomy" id="1081040"/>
    <lineage>
        <taxon>Bacteria</taxon>
        <taxon>Bacillati</taxon>
        <taxon>Actinomycetota</taxon>
        <taxon>Actinomycetes</taxon>
        <taxon>Micrococcales</taxon>
        <taxon>Microbacteriaceae</taxon>
        <taxon>Microbacterium</taxon>
    </lineage>
</organism>
<evidence type="ECO:0000256" key="2">
    <source>
        <dbReference type="ARBA" id="ARBA00006706"/>
    </source>
</evidence>
<dbReference type="EMBL" id="BMCM01000001">
    <property type="protein sequence ID" value="GGD66719.1"/>
    <property type="molecule type" value="Genomic_DNA"/>
</dbReference>
<gene>
    <name evidence="7" type="ORF">GCM10007269_07410</name>
</gene>
<reference evidence="8" key="1">
    <citation type="journal article" date="2019" name="Int. J. Syst. Evol. Microbiol.">
        <title>The Global Catalogue of Microorganisms (GCM) 10K type strain sequencing project: providing services to taxonomists for standard genome sequencing and annotation.</title>
        <authorList>
            <consortium name="The Broad Institute Genomics Platform"/>
            <consortium name="The Broad Institute Genome Sequencing Center for Infectious Disease"/>
            <person name="Wu L."/>
            <person name="Ma J."/>
        </authorList>
    </citation>
    <scope>NUCLEOTIDE SEQUENCE [LARGE SCALE GENOMIC DNA]</scope>
    <source>
        <strain evidence="8">CCM 7640</strain>
    </source>
</reference>
<comment type="cofactor">
    <cofactor evidence="1">
        <name>Mg(2+)</name>
        <dbReference type="ChEBI" id="CHEBI:18420"/>
    </cofactor>
</comment>
<evidence type="ECO:0000256" key="6">
    <source>
        <dbReference type="RuleBase" id="RU004466"/>
    </source>
</evidence>
<dbReference type="SUPFAM" id="SSF48576">
    <property type="entry name" value="Terpenoid synthases"/>
    <property type="match status" value="1"/>
</dbReference>
<dbReference type="RefSeq" id="WP_188435216.1">
    <property type="nucleotide sequence ID" value="NZ_BMCM01000001.1"/>
</dbReference>
<accession>A0ABQ1RG09</accession>
<dbReference type="Pfam" id="PF00348">
    <property type="entry name" value="polyprenyl_synt"/>
    <property type="match status" value="1"/>
</dbReference>
<dbReference type="PROSITE" id="PS00723">
    <property type="entry name" value="POLYPRENYL_SYNTHASE_1"/>
    <property type="match status" value="1"/>
</dbReference>
<keyword evidence="3 6" id="KW-0808">Transferase</keyword>